<proteinExistence type="predicted"/>
<dbReference type="EMBL" id="AMCI01001362">
    <property type="protein sequence ID" value="EJX05782.1"/>
    <property type="molecule type" value="Genomic_DNA"/>
</dbReference>
<gene>
    <name evidence="1" type="ORF">EVA_06112</name>
</gene>
<reference evidence="1" key="1">
    <citation type="journal article" date="2012" name="PLoS ONE">
        <title>Gene sets for utilization of primary and secondary nutrition supplies in the distal gut of endangered iberian lynx.</title>
        <authorList>
            <person name="Alcaide M."/>
            <person name="Messina E."/>
            <person name="Richter M."/>
            <person name="Bargiela R."/>
            <person name="Peplies J."/>
            <person name="Huws S.A."/>
            <person name="Newbold C.J."/>
            <person name="Golyshin P.N."/>
            <person name="Simon M.A."/>
            <person name="Lopez G."/>
            <person name="Yakimov M.M."/>
            <person name="Ferrer M."/>
        </authorList>
    </citation>
    <scope>NUCLEOTIDE SEQUENCE</scope>
</reference>
<organism evidence="1">
    <name type="scientific">gut metagenome</name>
    <dbReference type="NCBI Taxonomy" id="749906"/>
    <lineage>
        <taxon>unclassified sequences</taxon>
        <taxon>metagenomes</taxon>
        <taxon>organismal metagenomes</taxon>
    </lineage>
</organism>
<name>J9GEL5_9ZZZZ</name>
<dbReference type="AlphaFoldDB" id="J9GEL5"/>
<protein>
    <submittedName>
        <fullName evidence="1">Uncharacterized protein</fullName>
    </submittedName>
</protein>
<accession>J9GEL5</accession>
<sequence length="34" mass="4049">MLPMCLSEKGVQYITIFFYVQLQTPKKIKAFLLR</sequence>
<evidence type="ECO:0000313" key="1">
    <source>
        <dbReference type="EMBL" id="EJX05782.1"/>
    </source>
</evidence>
<comment type="caution">
    <text evidence="1">The sequence shown here is derived from an EMBL/GenBank/DDBJ whole genome shotgun (WGS) entry which is preliminary data.</text>
</comment>